<keyword evidence="2" id="KW-0507">mRNA processing</keyword>
<dbReference type="CDD" id="cd12338">
    <property type="entry name" value="RRM1_SRSF1_like"/>
    <property type="match status" value="1"/>
</dbReference>
<feature type="non-terminal residue" evidence="9">
    <location>
        <position position="1"/>
    </location>
</feature>
<proteinExistence type="evidence at transcript level"/>
<gene>
    <name evidence="9" type="primary">SRSF1</name>
</gene>
<dbReference type="PANTHER" id="PTHR23003:SF62">
    <property type="entry name" value="SERINE_ARGININE (SR)-TYPE SHUTTLING MRNA BINDING PROTEIN NPL3"/>
    <property type="match status" value="1"/>
</dbReference>
<feature type="region of interest" description="Disordered" evidence="7">
    <location>
        <begin position="196"/>
        <end position="270"/>
    </location>
</feature>
<keyword evidence="4 6" id="KW-0694">RNA-binding</keyword>
<dbReference type="PROSITE" id="PS50102">
    <property type="entry name" value="RRM"/>
    <property type="match status" value="2"/>
</dbReference>
<dbReference type="OrthoDB" id="1099063at2759"/>
<evidence type="ECO:0000256" key="4">
    <source>
        <dbReference type="ARBA" id="ARBA00022884"/>
    </source>
</evidence>
<evidence type="ECO:0000256" key="6">
    <source>
        <dbReference type="PROSITE-ProRule" id="PRU00176"/>
    </source>
</evidence>
<dbReference type="GO" id="GO:0005737">
    <property type="term" value="C:cytoplasm"/>
    <property type="evidence" value="ECO:0007669"/>
    <property type="project" value="TreeGrafter"/>
</dbReference>
<dbReference type="InterPro" id="IPR035979">
    <property type="entry name" value="RBD_domain_sf"/>
</dbReference>
<dbReference type="GO" id="GO:0005634">
    <property type="term" value="C:nucleus"/>
    <property type="evidence" value="ECO:0007669"/>
    <property type="project" value="UniProtKB-SubCell"/>
</dbReference>
<dbReference type="AlphaFoldDB" id="T2ME07"/>
<evidence type="ECO:0000256" key="2">
    <source>
        <dbReference type="ARBA" id="ARBA00022664"/>
    </source>
</evidence>
<feature type="compositionally biased region" description="Basic residues" evidence="7">
    <location>
        <begin position="207"/>
        <end position="230"/>
    </location>
</feature>
<protein>
    <submittedName>
        <fullName evidence="9">Serine/arginine-rich splicing factor 1</fullName>
    </submittedName>
</protein>
<evidence type="ECO:0000256" key="1">
    <source>
        <dbReference type="ARBA" id="ARBA00004123"/>
    </source>
</evidence>
<feature type="domain" description="RRM" evidence="8">
    <location>
        <begin position="17"/>
        <end position="91"/>
    </location>
</feature>
<keyword evidence="5" id="KW-0539">Nucleus</keyword>
<dbReference type="Pfam" id="PF00076">
    <property type="entry name" value="RRM_1"/>
    <property type="match status" value="2"/>
</dbReference>
<name>T2ME07_HYDVU</name>
<sequence>LAYLIMSRLIKSTSSECRVYVGNLPQFVKNRDIEDLFDKYGPIKAIDIHNRFDPAFAFLEFEDPRDASDAVYGKDGERFEGQRIRVQFPRNSAAGRERTESGSNNNGGGGYVRGRGRGPPIRRSENRVLVSGLPPTGSWQDLKDHMREAGEVLYADVYKDGTAVCEFANYEDMKWAVKYLDDSKFKSHENETTFVRVKRDGNSRSRSPARRSRSRSLRRSGSRSPRRRTRSLSPQPLNSRSRSRSRSPRRFSRSRSPIRRRSRSRSDSRR</sequence>
<dbReference type="GO" id="GO:0003729">
    <property type="term" value="F:mRNA binding"/>
    <property type="evidence" value="ECO:0007669"/>
    <property type="project" value="TreeGrafter"/>
</dbReference>
<dbReference type="SMART" id="SM00360">
    <property type="entry name" value="RRM"/>
    <property type="match status" value="2"/>
</dbReference>
<evidence type="ECO:0000256" key="5">
    <source>
        <dbReference type="ARBA" id="ARBA00023242"/>
    </source>
</evidence>
<comment type="subcellular location">
    <subcellularLocation>
        <location evidence="1">Nucleus</location>
    </subcellularLocation>
</comment>
<dbReference type="InterPro" id="IPR012677">
    <property type="entry name" value="Nucleotide-bd_a/b_plait_sf"/>
</dbReference>
<feature type="domain" description="RRM" evidence="8">
    <location>
        <begin position="126"/>
        <end position="200"/>
    </location>
</feature>
<feature type="compositionally biased region" description="Basic residues" evidence="7">
    <location>
        <begin position="241"/>
        <end position="263"/>
    </location>
</feature>
<dbReference type="SUPFAM" id="SSF54928">
    <property type="entry name" value="RNA-binding domain, RBD"/>
    <property type="match status" value="1"/>
</dbReference>
<organism evidence="9">
    <name type="scientific">Hydra vulgaris</name>
    <name type="common">Hydra</name>
    <name type="synonym">Hydra attenuata</name>
    <dbReference type="NCBI Taxonomy" id="6087"/>
    <lineage>
        <taxon>Eukaryota</taxon>
        <taxon>Metazoa</taxon>
        <taxon>Cnidaria</taxon>
        <taxon>Hydrozoa</taxon>
        <taxon>Hydroidolina</taxon>
        <taxon>Anthoathecata</taxon>
        <taxon>Aplanulata</taxon>
        <taxon>Hydridae</taxon>
        <taxon>Hydra</taxon>
    </lineage>
</organism>
<dbReference type="InterPro" id="IPR000504">
    <property type="entry name" value="RRM_dom"/>
</dbReference>
<reference evidence="9" key="1">
    <citation type="journal article" date="2013" name="Genome Biol. Evol.">
        <title>Punctuated emergences of genetic and phenotypic innovations in eumetazoan, bilaterian, euteleostome, and hominidae ancestors.</title>
        <authorList>
            <person name="Wenger Y."/>
            <person name="Galliot B."/>
        </authorList>
    </citation>
    <scope>NUCLEOTIDE SEQUENCE</scope>
    <source>
        <tissue evidence="9">Whole animals</tissue>
    </source>
</reference>
<dbReference type="Gene3D" id="3.30.70.330">
    <property type="match status" value="2"/>
</dbReference>
<dbReference type="InterPro" id="IPR050374">
    <property type="entry name" value="RRT5_SRSF_SR"/>
</dbReference>
<keyword evidence="3" id="KW-0677">Repeat</keyword>
<accession>T2ME07</accession>
<dbReference type="PANTHER" id="PTHR23003">
    <property type="entry name" value="RNA RECOGNITION MOTIF RRM DOMAIN CONTAINING PROTEIN"/>
    <property type="match status" value="1"/>
</dbReference>
<evidence type="ECO:0000256" key="7">
    <source>
        <dbReference type="SAM" id="MobiDB-lite"/>
    </source>
</evidence>
<feature type="compositionally biased region" description="Low complexity" evidence="7">
    <location>
        <begin position="231"/>
        <end position="240"/>
    </location>
</feature>
<dbReference type="EMBL" id="HAAD01004094">
    <property type="protein sequence ID" value="CDG70326.1"/>
    <property type="molecule type" value="mRNA"/>
</dbReference>
<evidence type="ECO:0000259" key="8">
    <source>
        <dbReference type="PROSITE" id="PS50102"/>
    </source>
</evidence>
<evidence type="ECO:0000256" key="3">
    <source>
        <dbReference type="ARBA" id="ARBA00022737"/>
    </source>
</evidence>
<dbReference type="GO" id="GO:0006397">
    <property type="term" value="P:mRNA processing"/>
    <property type="evidence" value="ECO:0007669"/>
    <property type="project" value="UniProtKB-KW"/>
</dbReference>
<feature type="region of interest" description="Disordered" evidence="7">
    <location>
        <begin position="90"/>
        <end position="141"/>
    </location>
</feature>
<evidence type="ECO:0000313" key="9">
    <source>
        <dbReference type="EMBL" id="CDG70326.1"/>
    </source>
</evidence>